<evidence type="ECO:0000259" key="3">
    <source>
        <dbReference type="Pfam" id="PF00534"/>
    </source>
</evidence>
<dbReference type="GO" id="GO:0016757">
    <property type="term" value="F:glycosyltransferase activity"/>
    <property type="evidence" value="ECO:0007669"/>
    <property type="project" value="UniProtKB-KW"/>
</dbReference>
<dbReference type="STRING" id="1860102.ACCAA_40046"/>
<dbReference type="Proteomes" id="UP000199169">
    <property type="component" value="Unassembled WGS sequence"/>
</dbReference>
<evidence type="ECO:0000256" key="2">
    <source>
        <dbReference type="ARBA" id="ARBA00022679"/>
    </source>
</evidence>
<dbReference type="Gene3D" id="3.40.50.2000">
    <property type="entry name" value="Glycogen Phosphorylase B"/>
    <property type="match status" value="2"/>
</dbReference>
<dbReference type="PANTHER" id="PTHR12526">
    <property type="entry name" value="GLYCOSYLTRANSFERASE"/>
    <property type="match status" value="1"/>
</dbReference>
<evidence type="ECO:0000256" key="1">
    <source>
        <dbReference type="ARBA" id="ARBA00022676"/>
    </source>
</evidence>
<keyword evidence="2 4" id="KW-0808">Transferase</keyword>
<dbReference type="AlphaFoldDB" id="A0A1A8XR13"/>
<evidence type="ECO:0000313" key="5">
    <source>
        <dbReference type="Proteomes" id="UP000199169"/>
    </source>
</evidence>
<name>A0A1A8XR13_9PROT</name>
<dbReference type="SUPFAM" id="SSF53756">
    <property type="entry name" value="UDP-Glycosyltransferase/glycogen phosphorylase"/>
    <property type="match status" value="1"/>
</dbReference>
<gene>
    <name evidence="4" type="ORF">ACCAA_40046</name>
</gene>
<feature type="domain" description="Glycosyl transferase family 1" evidence="3">
    <location>
        <begin position="214"/>
        <end position="341"/>
    </location>
</feature>
<dbReference type="EMBL" id="FLQX01000116">
    <property type="protein sequence ID" value="SBT07096.1"/>
    <property type="molecule type" value="Genomic_DNA"/>
</dbReference>
<evidence type="ECO:0000313" key="4">
    <source>
        <dbReference type="EMBL" id="SBT07096.1"/>
    </source>
</evidence>
<protein>
    <submittedName>
        <fullName evidence="4">Group 1 glycosyl transferase</fullName>
    </submittedName>
</protein>
<reference evidence="4 5" key="1">
    <citation type="submission" date="2016-06" db="EMBL/GenBank/DDBJ databases">
        <authorList>
            <person name="Kjaerup R.B."/>
            <person name="Dalgaard T.S."/>
            <person name="Juul-Madsen H.R."/>
        </authorList>
    </citation>
    <scope>NUCLEOTIDE SEQUENCE [LARGE SCALE GENOMIC DNA]</scope>
    <source>
        <strain evidence="4">3</strain>
    </source>
</reference>
<sequence>MNQACGSRMNANGIQVSSLNLRKPRLLWASVYCLLDTSSGASIAVREMLRQLAHRGYDVSILGATVFDHDRGTAGLQGAWADVQASRGGLVSLKDGALEHKLFATTSTRREQMTSFEEWAWFSLYQQALATCKPDVVFYYGGQPFDLLIACEARAREIPAVFYLANGNYTQARWCRDVDLVLTDSQATADMYTRRLGVAPRPVGAFIDPARVLASEHTRERILFINPILAKGVAVVIRLAMLLEKRRPDIVFEVVESRGKWSDILRSVSAAMGQPREMLTNVVATPNTNDMRPVYGRARLLVAPSLWWESSGRVLAEAMLNGIPAICTDRGGMPEMVQDGGIILKLGAGYYEEPYTGVPPDEALEPLLQRIEVLYDDEAQYAELAARALRVGRTRHPLNLSTQRLLQALQPLVDRQAGDKDAGAAVRQWHRHGLDDRWALGISDRAQ</sequence>
<proteinExistence type="predicted"/>
<accession>A0A1A8XR13</accession>
<dbReference type="PANTHER" id="PTHR12526:SF510">
    <property type="entry name" value="D-INOSITOL 3-PHOSPHATE GLYCOSYLTRANSFERASE"/>
    <property type="match status" value="1"/>
</dbReference>
<keyword evidence="1" id="KW-0328">Glycosyltransferase</keyword>
<dbReference type="InterPro" id="IPR001296">
    <property type="entry name" value="Glyco_trans_1"/>
</dbReference>
<dbReference type="Pfam" id="PF00534">
    <property type="entry name" value="Glycos_transf_1"/>
    <property type="match status" value="1"/>
</dbReference>
<keyword evidence="5" id="KW-1185">Reference proteome</keyword>
<organism evidence="4 5">
    <name type="scientific">Candidatus Accumulibacter aalborgensis</name>
    <dbReference type="NCBI Taxonomy" id="1860102"/>
    <lineage>
        <taxon>Bacteria</taxon>
        <taxon>Pseudomonadati</taxon>
        <taxon>Pseudomonadota</taxon>
        <taxon>Betaproteobacteria</taxon>
        <taxon>Candidatus Accumulibacter</taxon>
    </lineage>
</organism>